<evidence type="ECO:0000313" key="1">
    <source>
        <dbReference type="EMBL" id="XDU95864.1"/>
    </source>
</evidence>
<reference evidence="1" key="1">
    <citation type="submission" date="2024-07" db="EMBL/GenBank/DDBJ databases">
        <authorList>
            <person name="Biller S.J."/>
        </authorList>
    </citation>
    <scope>NUCLEOTIDE SEQUENCE</scope>
    <source>
        <strain evidence="1">WC2409</strain>
    </source>
</reference>
<protein>
    <submittedName>
        <fullName evidence="1">Uncharacterized protein</fullName>
    </submittedName>
</protein>
<dbReference type="AlphaFoldDB" id="A0AB39W5B6"/>
<proteinExistence type="predicted"/>
<sequence>MNQKLNDIYSFLNENRAYNLPVQIGAYKMAMMPYNTTYDKVYALLYSILNSQSQLKMDKSAVFFQTIANSDNSLNSFAGFLKTLGASSDMPITYKSMFQLLTKQPSWGDKTAALFVKAIYHTHIGYAKELHFWDDAPKILAEDDELFLPVDAVILYLFQEMGNPCANSFSGINTYLKNKMPNSNFEVWDDFWFWGFITQKGNDDKRTMEFNEAKYWNMLDAPKDKETIATTQQLANQFIDLLKN</sequence>
<dbReference type="EMBL" id="CP165625">
    <property type="protein sequence ID" value="XDU95864.1"/>
    <property type="molecule type" value="Genomic_DNA"/>
</dbReference>
<accession>A0AB39W5B6</accession>
<gene>
    <name evidence="1" type="ORF">AB3G34_01780</name>
</gene>
<organism evidence="1">
    <name type="scientific">Flavobacterium sp. WC2409</name>
    <dbReference type="NCBI Taxonomy" id="3234139"/>
    <lineage>
        <taxon>Bacteria</taxon>
        <taxon>Pseudomonadati</taxon>
        <taxon>Bacteroidota</taxon>
        <taxon>Flavobacteriia</taxon>
        <taxon>Flavobacteriales</taxon>
        <taxon>Flavobacteriaceae</taxon>
        <taxon>Flavobacterium</taxon>
    </lineage>
</organism>
<dbReference type="RefSeq" id="WP_369753284.1">
    <property type="nucleotide sequence ID" value="NZ_CP165625.1"/>
</dbReference>
<name>A0AB39W5B6_9FLAO</name>